<dbReference type="KEGG" id="slb:AWJ20_3535"/>
<dbReference type="RefSeq" id="XP_018738368.1">
    <property type="nucleotide sequence ID" value="XM_018880560.1"/>
</dbReference>
<dbReference type="SMART" id="SM00450">
    <property type="entry name" value="RHOD"/>
    <property type="match status" value="1"/>
</dbReference>
<dbReference type="PROSITE" id="PS50206">
    <property type="entry name" value="RHODANESE_3"/>
    <property type="match status" value="1"/>
</dbReference>
<dbReference type="AlphaFoldDB" id="A0A167FZ69"/>
<feature type="domain" description="Rhodanese" evidence="3">
    <location>
        <begin position="67"/>
        <end position="170"/>
    </location>
</feature>
<keyword evidence="1" id="KW-0808">Transferase</keyword>
<accession>A0A167FZ69</accession>
<evidence type="ECO:0000259" key="3">
    <source>
        <dbReference type="PROSITE" id="PS50206"/>
    </source>
</evidence>
<organism evidence="4 5">
    <name type="scientific">Sugiyamaella lignohabitans</name>
    <dbReference type="NCBI Taxonomy" id="796027"/>
    <lineage>
        <taxon>Eukaryota</taxon>
        <taxon>Fungi</taxon>
        <taxon>Dikarya</taxon>
        <taxon>Ascomycota</taxon>
        <taxon>Saccharomycotina</taxon>
        <taxon>Dipodascomycetes</taxon>
        <taxon>Dipodascales</taxon>
        <taxon>Trichomonascaceae</taxon>
        <taxon>Sugiyamaella</taxon>
    </lineage>
</organism>
<sequence length="171" mass="18445">MLRAFKHTNSILLNSFPVYKKLNGVLDTSPLNVPSARKATNYISSEYDADAVISYEELKSIVENPQTVDNYYILDARPGGRFAGSDPEPRPGISSGHVPGAISLPFSDLVKDGQFAPTDEISAVIKSKGIANDKPIIVMCGTGVTACVIENALKEIDGLDQPVRVYDGSWT</sequence>
<evidence type="ECO:0000256" key="2">
    <source>
        <dbReference type="ARBA" id="ARBA00022737"/>
    </source>
</evidence>
<dbReference type="GO" id="GO:0005739">
    <property type="term" value="C:mitochondrion"/>
    <property type="evidence" value="ECO:0007669"/>
    <property type="project" value="TreeGrafter"/>
</dbReference>
<dbReference type="EMBL" id="CP014503">
    <property type="protein sequence ID" value="ANB15891.1"/>
    <property type="molecule type" value="Genomic_DNA"/>
</dbReference>
<gene>
    <name evidence="4" type="primary">TUM1</name>
    <name evidence="4" type="ORF">AWJ20_3535</name>
</gene>
<protein>
    <submittedName>
        <fullName evidence="4">Tum1p</fullName>
    </submittedName>
</protein>
<dbReference type="InterPro" id="IPR001763">
    <property type="entry name" value="Rhodanese-like_dom"/>
</dbReference>
<evidence type="ECO:0000313" key="5">
    <source>
        <dbReference type="Proteomes" id="UP000189580"/>
    </source>
</evidence>
<proteinExistence type="predicted"/>
<dbReference type="OrthoDB" id="270167at2759"/>
<dbReference type="PANTHER" id="PTHR11364">
    <property type="entry name" value="THIOSULFATE SULFERTANSFERASE"/>
    <property type="match status" value="1"/>
</dbReference>
<evidence type="ECO:0000256" key="1">
    <source>
        <dbReference type="ARBA" id="ARBA00022679"/>
    </source>
</evidence>
<keyword evidence="5" id="KW-1185">Reference proteome</keyword>
<evidence type="ECO:0000313" key="4">
    <source>
        <dbReference type="EMBL" id="ANB15891.1"/>
    </source>
</evidence>
<dbReference type="GO" id="GO:0004792">
    <property type="term" value="F:thiosulfate-cyanide sulfurtransferase activity"/>
    <property type="evidence" value="ECO:0007669"/>
    <property type="project" value="TreeGrafter"/>
</dbReference>
<dbReference type="CDD" id="cd01449">
    <property type="entry name" value="TST_Repeat_2"/>
    <property type="match status" value="1"/>
</dbReference>
<reference evidence="4 5" key="1">
    <citation type="submission" date="2016-02" db="EMBL/GenBank/DDBJ databases">
        <title>Complete genome sequence and transcriptome regulation of the pentose utilising yeast Sugiyamaella lignohabitans.</title>
        <authorList>
            <person name="Bellasio M."/>
            <person name="Peymann A."/>
            <person name="Valli M."/>
            <person name="Sipitzky M."/>
            <person name="Graf A."/>
            <person name="Sauer M."/>
            <person name="Marx H."/>
            <person name="Mattanovich D."/>
        </authorList>
    </citation>
    <scope>NUCLEOTIDE SEQUENCE [LARGE SCALE GENOMIC DNA]</scope>
    <source>
        <strain evidence="4 5">CBS 10342</strain>
    </source>
</reference>
<dbReference type="PANTHER" id="PTHR11364:SF27">
    <property type="entry name" value="SULFURTRANSFERASE"/>
    <property type="match status" value="1"/>
</dbReference>
<dbReference type="Gene3D" id="3.40.250.10">
    <property type="entry name" value="Rhodanese-like domain"/>
    <property type="match status" value="1"/>
</dbReference>
<dbReference type="SUPFAM" id="SSF52821">
    <property type="entry name" value="Rhodanese/Cell cycle control phosphatase"/>
    <property type="match status" value="1"/>
</dbReference>
<dbReference type="InterPro" id="IPR036873">
    <property type="entry name" value="Rhodanese-like_dom_sf"/>
</dbReference>
<dbReference type="GeneID" id="30035568"/>
<name>A0A167FZ69_9ASCO</name>
<keyword evidence="2" id="KW-0677">Repeat</keyword>
<dbReference type="Proteomes" id="UP000189580">
    <property type="component" value="Chromosome b"/>
</dbReference>
<dbReference type="InterPro" id="IPR045078">
    <property type="entry name" value="TST/MPST-like"/>
</dbReference>
<dbReference type="Pfam" id="PF00581">
    <property type="entry name" value="Rhodanese"/>
    <property type="match status" value="1"/>
</dbReference>